<gene>
    <name evidence="2" type="ORF">BN1723_020695</name>
</gene>
<feature type="compositionally biased region" description="Low complexity" evidence="1">
    <location>
        <begin position="1"/>
        <end position="15"/>
    </location>
</feature>
<organism evidence="2 3">
    <name type="scientific">Verticillium longisporum</name>
    <name type="common">Verticillium dahliae var. longisporum</name>
    <dbReference type="NCBI Taxonomy" id="100787"/>
    <lineage>
        <taxon>Eukaryota</taxon>
        <taxon>Fungi</taxon>
        <taxon>Dikarya</taxon>
        <taxon>Ascomycota</taxon>
        <taxon>Pezizomycotina</taxon>
        <taxon>Sordariomycetes</taxon>
        <taxon>Hypocreomycetidae</taxon>
        <taxon>Glomerellales</taxon>
        <taxon>Plectosphaerellaceae</taxon>
        <taxon>Verticillium</taxon>
    </lineage>
</organism>
<proteinExistence type="predicted"/>
<evidence type="ECO:0000313" key="3">
    <source>
        <dbReference type="Proteomes" id="UP000045706"/>
    </source>
</evidence>
<accession>A0A0G4NRB6</accession>
<reference evidence="3" key="1">
    <citation type="submission" date="2015-05" db="EMBL/GenBank/DDBJ databases">
        <authorList>
            <person name="Fogelqvist Johan"/>
        </authorList>
    </citation>
    <scope>NUCLEOTIDE SEQUENCE [LARGE SCALE GENOMIC DNA]</scope>
</reference>
<name>A0A0G4NRB6_VERLO</name>
<feature type="compositionally biased region" description="Basic and acidic residues" evidence="1">
    <location>
        <begin position="17"/>
        <end position="38"/>
    </location>
</feature>
<sequence>CPALQLQGRLQQGRWQLRREGGPQGHRDAAEARRETLWRRRRPGSQPEPRHQGAQGVRKVLRGRGAAHQSRDGRCLQRGHVVRVAQGGGEERLFRA</sequence>
<protein>
    <submittedName>
        <fullName evidence="2">Uncharacterized protein</fullName>
    </submittedName>
</protein>
<dbReference type="AlphaFoldDB" id="A0A0G4NRB6"/>
<feature type="region of interest" description="Disordered" evidence="1">
    <location>
        <begin position="1"/>
        <end position="74"/>
    </location>
</feature>
<feature type="non-terminal residue" evidence="2">
    <location>
        <position position="96"/>
    </location>
</feature>
<evidence type="ECO:0000313" key="2">
    <source>
        <dbReference type="EMBL" id="CRK48949.1"/>
    </source>
</evidence>
<feature type="non-terminal residue" evidence="2">
    <location>
        <position position="1"/>
    </location>
</feature>
<dbReference type="Proteomes" id="UP000045706">
    <property type="component" value="Unassembled WGS sequence"/>
</dbReference>
<dbReference type="EMBL" id="CVQI01038127">
    <property type="protein sequence ID" value="CRK48949.1"/>
    <property type="molecule type" value="Genomic_DNA"/>
</dbReference>
<evidence type="ECO:0000256" key="1">
    <source>
        <dbReference type="SAM" id="MobiDB-lite"/>
    </source>
</evidence>